<organism evidence="1 2">
    <name type="scientific">Hexamita inflata</name>
    <dbReference type="NCBI Taxonomy" id="28002"/>
    <lineage>
        <taxon>Eukaryota</taxon>
        <taxon>Metamonada</taxon>
        <taxon>Diplomonadida</taxon>
        <taxon>Hexamitidae</taxon>
        <taxon>Hexamitinae</taxon>
        <taxon>Hexamita</taxon>
    </lineage>
</organism>
<dbReference type="EMBL" id="CAXDID020000019">
    <property type="protein sequence ID" value="CAL5985840.1"/>
    <property type="molecule type" value="Genomic_DNA"/>
</dbReference>
<dbReference type="Proteomes" id="UP001642409">
    <property type="component" value="Unassembled WGS sequence"/>
</dbReference>
<evidence type="ECO:0000313" key="1">
    <source>
        <dbReference type="EMBL" id="CAL5985840.1"/>
    </source>
</evidence>
<comment type="caution">
    <text evidence="1">The sequence shown here is derived from an EMBL/GenBank/DDBJ whole genome shotgun (WGS) entry which is preliminary data.</text>
</comment>
<protein>
    <submittedName>
        <fullName evidence="1">Hypothetical_protein</fullName>
    </submittedName>
</protein>
<proteinExistence type="predicted"/>
<evidence type="ECO:0000313" key="2">
    <source>
        <dbReference type="Proteomes" id="UP001642409"/>
    </source>
</evidence>
<reference evidence="1 2" key="1">
    <citation type="submission" date="2024-07" db="EMBL/GenBank/DDBJ databases">
        <authorList>
            <person name="Akdeniz Z."/>
        </authorList>
    </citation>
    <scope>NUCLEOTIDE SEQUENCE [LARGE SCALE GENOMIC DNA]</scope>
</reference>
<accession>A0ABP1H4F1</accession>
<name>A0ABP1H4F1_9EUKA</name>
<keyword evidence="2" id="KW-1185">Reference proteome</keyword>
<sequence length="105" mass="12590">MIKSQIKTSLAKVEFKGAIKVRTETEPDFCNKLFNMTLRAKMFFWCKLSTTFLIRSTVLQLDYRYLNTPFHFSTFLKVKQFQFQRAFQQFYVTIMRPHLLSSTQL</sequence>
<gene>
    <name evidence="1" type="ORF">HINF_LOCUS9125</name>
</gene>